<organism evidence="4 5">
    <name type="scientific">Variovorax robiniae</name>
    <dbReference type="NCBI Taxonomy" id="1836199"/>
    <lineage>
        <taxon>Bacteria</taxon>
        <taxon>Pseudomonadati</taxon>
        <taxon>Pseudomonadota</taxon>
        <taxon>Betaproteobacteria</taxon>
        <taxon>Burkholderiales</taxon>
        <taxon>Comamonadaceae</taxon>
        <taxon>Variovorax</taxon>
    </lineage>
</organism>
<evidence type="ECO:0000313" key="5">
    <source>
        <dbReference type="Proteomes" id="UP001367030"/>
    </source>
</evidence>
<dbReference type="InterPro" id="IPR050595">
    <property type="entry name" value="Bact_response_regulator"/>
</dbReference>
<proteinExistence type="predicted"/>
<evidence type="ECO:0000259" key="3">
    <source>
        <dbReference type="PROSITE" id="PS50110"/>
    </source>
</evidence>
<evidence type="ECO:0000256" key="1">
    <source>
        <dbReference type="ARBA" id="ARBA00022553"/>
    </source>
</evidence>
<dbReference type="Proteomes" id="UP001367030">
    <property type="component" value="Unassembled WGS sequence"/>
</dbReference>
<evidence type="ECO:0000313" key="4">
    <source>
        <dbReference type="EMBL" id="MEJ8859740.1"/>
    </source>
</evidence>
<accession>A0ABU8XIP0</accession>
<dbReference type="EMBL" id="JBBKZS010000036">
    <property type="protein sequence ID" value="MEJ8859740.1"/>
    <property type="molecule type" value="Genomic_DNA"/>
</dbReference>
<dbReference type="InterPro" id="IPR001789">
    <property type="entry name" value="Sig_transdc_resp-reg_receiver"/>
</dbReference>
<dbReference type="PANTHER" id="PTHR44591:SF25">
    <property type="entry name" value="CHEMOTAXIS TWO-COMPONENT RESPONSE REGULATOR"/>
    <property type="match status" value="1"/>
</dbReference>
<protein>
    <submittedName>
        <fullName evidence="4">Response regulator</fullName>
    </submittedName>
</protein>
<dbReference type="RefSeq" id="WP_340339775.1">
    <property type="nucleotide sequence ID" value="NZ_JBBKZS010000036.1"/>
</dbReference>
<dbReference type="SMART" id="SM00448">
    <property type="entry name" value="REC"/>
    <property type="match status" value="1"/>
</dbReference>
<dbReference type="PROSITE" id="PS50110">
    <property type="entry name" value="RESPONSE_REGULATORY"/>
    <property type="match status" value="1"/>
</dbReference>
<reference evidence="4 5" key="1">
    <citation type="submission" date="2024-03" db="EMBL/GenBank/DDBJ databases">
        <title>Novel species of the genus Variovorax.</title>
        <authorList>
            <person name="Liu Q."/>
            <person name="Xin Y.-H."/>
        </authorList>
    </citation>
    <scope>NUCLEOTIDE SEQUENCE [LARGE SCALE GENOMIC DNA]</scope>
    <source>
        <strain evidence="4 5">KACC 18901</strain>
    </source>
</reference>
<feature type="domain" description="Response regulatory" evidence="3">
    <location>
        <begin position="7"/>
        <end position="121"/>
    </location>
</feature>
<feature type="modified residue" description="4-aspartylphosphate" evidence="2">
    <location>
        <position position="56"/>
    </location>
</feature>
<keyword evidence="5" id="KW-1185">Reference proteome</keyword>
<dbReference type="PANTHER" id="PTHR44591">
    <property type="entry name" value="STRESS RESPONSE REGULATOR PROTEIN 1"/>
    <property type="match status" value="1"/>
</dbReference>
<dbReference type="Gene3D" id="3.40.50.2300">
    <property type="match status" value="1"/>
</dbReference>
<gene>
    <name evidence="4" type="ORF">WKW79_34655</name>
</gene>
<comment type="caution">
    <text evidence="4">The sequence shown here is derived from an EMBL/GenBank/DDBJ whole genome shotgun (WGS) entry which is preliminary data.</text>
</comment>
<dbReference type="SUPFAM" id="SSF52172">
    <property type="entry name" value="CheY-like"/>
    <property type="match status" value="1"/>
</dbReference>
<keyword evidence="1 2" id="KW-0597">Phosphoprotein</keyword>
<dbReference type="InterPro" id="IPR011006">
    <property type="entry name" value="CheY-like_superfamily"/>
</dbReference>
<sequence>MATAPSLIAVVDDESAVRTMLGRVLPLAGYSVAPFATGEDFLASLPAALPACAIVDIHMPGLDGFAVLARLRNAGYAIPIIFITASDDDSLDKAAREAGANKLLRKPFSSEALMAAIAAALTVAET</sequence>
<name>A0ABU8XIP0_9BURK</name>
<evidence type="ECO:0000256" key="2">
    <source>
        <dbReference type="PROSITE-ProRule" id="PRU00169"/>
    </source>
</evidence>
<dbReference type="Pfam" id="PF00072">
    <property type="entry name" value="Response_reg"/>
    <property type="match status" value="1"/>
</dbReference>